<evidence type="ECO:0000256" key="1">
    <source>
        <dbReference type="SAM" id="MobiDB-lite"/>
    </source>
</evidence>
<feature type="region of interest" description="Disordered" evidence="1">
    <location>
        <begin position="201"/>
        <end position="268"/>
    </location>
</feature>
<proteinExistence type="predicted"/>
<accession>A0A9J5XWB7</accession>
<feature type="region of interest" description="Disordered" evidence="1">
    <location>
        <begin position="80"/>
        <end position="162"/>
    </location>
</feature>
<keyword evidence="3" id="KW-1185">Reference proteome</keyword>
<dbReference type="AlphaFoldDB" id="A0A9J5XWB7"/>
<protein>
    <submittedName>
        <fullName evidence="2">Uncharacterized protein</fullName>
    </submittedName>
</protein>
<feature type="compositionally biased region" description="Basic and acidic residues" evidence="1">
    <location>
        <begin position="256"/>
        <end position="268"/>
    </location>
</feature>
<comment type="caution">
    <text evidence="2">The sequence shown here is derived from an EMBL/GenBank/DDBJ whole genome shotgun (WGS) entry which is preliminary data.</text>
</comment>
<organism evidence="2 3">
    <name type="scientific">Solanum commersonii</name>
    <name type="common">Commerson's wild potato</name>
    <name type="synonym">Commerson's nightshade</name>
    <dbReference type="NCBI Taxonomy" id="4109"/>
    <lineage>
        <taxon>Eukaryota</taxon>
        <taxon>Viridiplantae</taxon>
        <taxon>Streptophyta</taxon>
        <taxon>Embryophyta</taxon>
        <taxon>Tracheophyta</taxon>
        <taxon>Spermatophyta</taxon>
        <taxon>Magnoliopsida</taxon>
        <taxon>eudicotyledons</taxon>
        <taxon>Gunneridae</taxon>
        <taxon>Pentapetalae</taxon>
        <taxon>asterids</taxon>
        <taxon>lamiids</taxon>
        <taxon>Solanales</taxon>
        <taxon>Solanaceae</taxon>
        <taxon>Solanoideae</taxon>
        <taxon>Solaneae</taxon>
        <taxon>Solanum</taxon>
    </lineage>
</organism>
<gene>
    <name evidence="2" type="ORF">H5410_042548</name>
</gene>
<reference evidence="2 3" key="1">
    <citation type="submission" date="2020-09" db="EMBL/GenBank/DDBJ databases">
        <title>De no assembly of potato wild relative species, Solanum commersonii.</title>
        <authorList>
            <person name="Cho K."/>
        </authorList>
    </citation>
    <scope>NUCLEOTIDE SEQUENCE [LARGE SCALE GENOMIC DNA]</scope>
    <source>
        <strain evidence="2">LZ3.2</strain>
        <tissue evidence="2">Leaf</tissue>
    </source>
</reference>
<sequence>MFLTSHQSYALSHCSPPLFCSRFFHTMLSNPQDDPPFSFAAKVKIIFIISITRYILNNTGETIFGVDLPLYTFSFSTPARGTTEPRGRGGNVGVSGNDGAPRLGVEGPRGMMVPRGWEMGDSGRGGVSRGWERGLGVRRPRGGGPRGTTVPRGQGVGGEGERRCLEAGGFGPRDMMAKEKGIWGLGGRRCLKAKEEGVGALEHDGASRRGKRVFKASGNNGASRRGKRGFGASGHDGASRWGSGSGNGASRLGGLRPRETTVPRGEDE</sequence>
<name>A0A9J5XWB7_SOLCO</name>
<dbReference type="Proteomes" id="UP000824120">
    <property type="component" value="Chromosome 8"/>
</dbReference>
<evidence type="ECO:0000313" key="3">
    <source>
        <dbReference type="Proteomes" id="UP000824120"/>
    </source>
</evidence>
<evidence type="ECO:0000313" key="2">
    <source>
        <dbReference type="EMBL" id="KAG5592034.1"/>
    </source>
</evidence>
<dbReference type="EMBL" id="JACXVP010000008">
    <property type="protein sequence ID" value="KAG5592034.1"/>
    <property type="molecule type" value="Genomic_DNA"/>
</dbReference>